<proteinExistence type="predicted"/>
<organism evidence="1">
    <name type="scientific">Siphoviridae sp. ctqrl18</name>
    <dbReference type="NCBI Taxonomy" id="2825681"/>
    <lineage>
        <taxon>Viruses</taxon>
        <taxon>Duplodnaviria</taxon>
        <taxon>Heunggongvirae</taxon>
        <taxon>Uroviricota</taxon>
        <taxon>Caudoviricetes</taxon>
    </lineage>
</organism>
<dbReference type="EMBL" id="BK015249">
    <property type="protein sequence ID" value="DAD97906.1"/>
    <property type="molecule type" value="Genomic_DNA"/>
</dbReference>
<reference evidence="1" key="1">
    <citation type="journal article" date="2021" name="Proc. Natl. Acad. Sci. U.S.A.">
        <title>A Catalog of Tens of Thousands of Viruses from Human Metagenomes Reveals Hidden Associations with Chronic Diseases.</title>
        <authorList>
            <person name="Tisza M.J."/>
            <person name="Buck C.B."/>
        </authorList>
    </citation>
    <scope>NUCLEOTIDE SEQUENCE</scope>
    <source>
        <strain evidence="1">Ctqrl18</strain>
    </source>
</reference>
<sequence length="76" mass="8791">MDKILNIQSNIDKNGENIGFLSSQIDMNLQSFNLSIHINNKELCENNKEEVKEKCNEFITQSLNEAVKVGWDMLKF</sequence>
<name>A0A8S5NUH9_9CAUD</name>
<evidence type="ECO:0000313" key="1">
    <source>
        <dbReference type="EMBL" id="DAD97906.1"/>
    </source>
</evidence>
<accession>A0A8S5NUH9</accession>
<protein>
    <submittedName>
        <fullName evidence="1">Uncharacterized protein</fullName>
    </submittedName>
</protein>